<protein>
    <recommendedName>
        <fullName evidence="1">DUF695 domain-containing protein</fullName>
    </recommendedName>
</protein>
<evidence type="ECO:0000259" key="1">
    <source>
        <dbReference type="Pfam" id="PF05117"/>
    </source>
</evidence>
<dbReference type="InterPro" id="IPR016097">
    <property type="entry name" value="DUF695"/>
</dbReference>
<organism evidence="2 3">
    <name type="scientific">Chryseobacterium rhizosphaerae</name>
    <dbReference type="NCBI Taxonomy" id="395937"/>
    <lineage>
        <taxon>Bacteria</taxon>
        <taxon>Pseudomonadati</taxon>
        <taxon>Bacteroidota</taxon>
        <taxon>Flavobacteriia</taxon>
        <taxon>Flavobacteriales</taxon>
        <taxon>Weeksellaceae</taxon>
        <taxon>Chryseobacterium group</taxon>
        <taxon>Chryseobacterium</taxon>
    </lineage>
</organism>
<dbReference type="Proteomes" id="UP001184861">
    <property type="component" value="Unassembled WGS sequence"/>
</dbReference>
<feature type="domain" description="DUF695" evidence="1">
    <location>
        <begin position="235"/>
        <end position="354"/>
    </location>
</feature>
<accession>A0AAE3Y8Z7</accession>
<evidence type="ECO:0000313" key="3">
    <source>
        <dbReference type="Proteomes" id="UP001184861"/>
    </source>
</evidence>
<dbReference type="Pfam" id="PF05117">
    <property type="entry name" value="DUF695"/>
    <property type="match status" value="1"/>
</dbReference>
<sequence length="358" mass="41988">MEEKEFKKKLEYKDFWDWFLTMEKKFFEIVNEGEQEAIEKDFFDIISPKLNQVNEGYYFLTGMFDEDTAKLIITVEGEVKNIVFAEELIEAAPELNHWIFTALKPAIDIQNLNIELGDHKFSKDTVSFYANEQEEYPDEIDLVFVYQGTAENKKAVTTGVCVLLDNFLGELNFATQIDTFTVIGIDQAEKELVPIEKLKDFLDWREKEFIEKYKSIEMDDKEEKFSILRAYLENSRPLIASMNLSLLQYDAKASYPWVSVLKIHYNGDDNDGLPEKEDFEKLNDIENKAIEELKKGGYLYIGRESADNIKESFFVGKDFRQASKVFKTIIQDNPGYKISFGIFKDKYWQYFKDYENAH</sequence>
<reference evidence="2" key="1">
    <citation type="submission" date="2023-07" db="EMBL/GenBank/DDBJ databases">
        <title>Sorghum-associated microbial communities from plants grown in Nebraska, USA.</title>
        <authorList>
            <person name="Schachtman D."/>
        </authorList>
    </citation>
    <scope>NUCLEOTIDE SEQUENCE</scope>
    <source>
        <strain evidence="2">DS2360</strain>
    </source>
</reference>
<evidence type="ECO:0000313" key="2">
    <source>
        <dbReference type="EMBL" id="MDR6527199.1"/>
    </source>
</evidence>
<dbReference type="AlphaFoldDB" id="A0AAE3Y8Z7"/>
<proteinExistence type="predicted"/>
<gene>
    <name evidence="2" type="ORF">J2787_002591</name>
</gene>
<dbReference type="EMBL" id="JAVDQY010000003">
    <property type="protein sequence ID" value="MDR6527199.1"/>
    <property type="molecule type" value="Genomic_DNA"/>
</dbReference>
<name>A0AAE3Y8Z7_9FLAO</name>
<dbReference type="RefSeq" id="WP_309946623.1">
    <property type="nucleotide sequence ID" value="NZ_JAVDQY010000003.1"/>
</dbReference>
<comment type="caution">
    <text evidence="2">The sequence shown here is derived from an EMBL/GenBank/DDBJ whole genome shotgun (WGS) entry which is preliminary data.</text>
</comment>